<comment type="caution">
    <text evidence="4">The sequence shown here is derived from an EMBL/GenBank/DDBJ whole genome shotgun (WGS) entry which is preliminary data.</text>
</comment>
<reference evidence="4" key="1">
    <citation type="submission" date="2022-04" db="EMBL/GenBank/DDBJ databases">
        <title>A functionally conserved STORR gene fusion in Papaver species that diverged 16.8 million years ago.</title>
        <authorList>
            <person name="Catania T."/>
        </authorList>
    </citation>
    <scope>NUCLEOTIDE SEQUENCE</scope>
    <source>
        <strain evidence="4">S-188037</strain>
    </source>
</reference>
<comment type="similarity">
    <text evidence="1">Belongs to the peptidase A1 family.</text>
</comment>
<keyword evidence="2" id="KW-0732">Signal</keyword>
<dbReference type="AlphaFoldDB" id="A0AAD4XS76"/>
<organism evidence="4 5">
    <name type="scientific">Papaver atlanticum</name>
    <dbReference type="NCBI Taxonomy" id="357466"/>
    <lineage>
        <taxon>Eukaryota</taxon>
        <taxon>Viridiplantae</taxon>
        <taxon>Streptophyta</taxon>
        <taxon>Embryophyta</taxon>
        <taxon>Tracheophyta</taxon>
        <taxon>Spermatophyta</taxon>
        <taxon>Magnoliopsida</taxon>
        <taxon>Ranunculales</taxon>
        <taxon>Papaveraceae</taxon>
        <taxon>Papaveroideae</taxon>
        <taxon>Papaver</taxon>
    </lineage>
</organism>
<dbReference type="InterPro" id="IPR033121">
    <property type="entry name" value="PEPTIDASE_A1"/>
</dbReference>
<dbReference type="GO" id="GO:0004190">
    <property type="term" value="F:aspartic-type endopeptidase activity"/>
    <property type="evidence" value="ECO:0007669"/>
    <property type="project" value="InterPro"/>
</dbReference>
<dbReference type="SUPFAM" id="SSF50630">
    <property type="entry name" value="Acid proteases"/>
    <property type="match status" value="1"/>
</dbReference>
<dbReference type="Pfam" id="PF14541">
    <property type="entry name" value="TAXi_C"/>
    <property type="match status" value="1"/>
</dbReference>
<sequence>MGSSSFASYVIQLPLLLFFLVSFSNAANDLPSFSNIIFNLDRDPLTLQYRININQGTPLATVKLVLDFSGKLSGLYCNKGAYTSSSYQPIKCLSPQCSLASKPVTCVSCNGTNPKNTWCHKNGCSISTRNPVTRFSGKGELISDVVYTESIYAFRNEGYIRGPIDLRPISFGCATNSNFLKGLGEGAKGVAGLGRSSRLSLVSQFSAAFPQFCRAFALDLSGLLIYFGGGPYIYSYGTFFGDLSKLFHYTPLLANPKSIEEYFIDVKSVKIHGKTVPIDKKLLSINKTTGVGGTKIDILKPYTVLETSIYKAFIKVHTKWAKGMNVSRVTTVAPFGACYKPSTIPPWTSKPGSVAFIFPKSEWRIVWRDLVSVNNDGVRCLGFVDGGLKPKTSIVIGAHQLGWFMEFDTSKSRWGFLQPESGQQ</sequence>
<evidence type="ECO:0000313" key="5">
    <source>
        <dbReference type="Proteomes" id="UP001202328"/>
    </source>
</evidence>
<dbReference type="Gene3D" id="2.40.70.10">
    <property type="entry name" value="Acid Proteases"/>
    <property type="match status" value="2"/>
</dbReference>
<dbReference type="Pfam" id="PF14543">
    <property type="entry name" value="TAXi_N"/>
    <property type="match status" value="1"/>
</dbReference>
<protein>
    <recommendedName>
        <fullName evidence="3">Peptidase A1 domain-containing protein</fullName>
    </recommendedName>
</protein>
<evidence type="ECO:0000256" key="2">
    <source>
        <dbReference type="SAM" id="SignalP"/>
    </source>
</evidence>
<keyword evidence="5" id="KW-1185">Reference proteome</keyword>
<dbReference type="EMBL" id="JAJJMB010005286">
    <property type="protein sequence ID" value="KAI3939848.1"/>
    <property type="molecule type" value="Genomic_DNA"/>
</dbReference>
<proteinExistence type="inferred from homology"/>
<feature type="signal peptide" evidence="2">
    <location>
        <begin position="1"/>
        <end position="26"/>
    </location>
</feature>
<gene>
    <name evidence="4" type="ORF">MKW98_029624</name>
</gene>
<dbReference type="InterPro" id="IPR021109">
    <property type="entry name" value="Peptidase_aspartic_dom_sf"/>
</dbReference>
<dbReference type="InterPro" id="IPR032799">
    <property type="entry name" value="TAXi_C"/>
</dbReference>
<evidence type="ECO:0000259" key="3">
    <source>
        <dbReference type="PROSITE" id="PS51767"/>
    </source>
</evidence>
<dbReference type="GO" id="GO:0006508">
    <property type="term" value="P:proteolysis"/>
    <property type="evidence" value="ECO:0007669"/>
    <property type="project" value="InterPro"/>
</dbReference>
<evidence type="ECO:0000313" key="4">
    <source>
        <dbReference type="EMBL" id="KAI3939848.1"/>
    </source>
</evidence>
<dbReference type="PANTHER" id="PTHR47965:SF103">
    <property type="entry name" value="EUKARYOTIC ASPARTYL PROTEASE FAMILY PROTEIN"/>
    <property type="match status" value="1"/>
</dbReference>
<feature type="domain" description="Peptidase A1" evidence="3">
    <location>
        <begin position="49"/>
        <end position="417"/>
    </location>
</feature>
<dbReference type="InterPro" id="IPR001461">
    <property type="entry name" value="Aspartic_peptidase_A1"/>
</dbReference>
<accession>A0AAD4XS76</accession>
<feature type="chain" id="PRO_5042019516" description="Peptidase A1 domain-containing protein" evidence="2">
    <location>
        <begin position="27"/>
        <end position="424"/>
    </location>
</feature>
<dbReference type="PANTHER" id="PTHR47965">
    <property type="entry name" value="ASPARTYL PROTEASE-RELATED"/>
    <property type="match status" value="1"/>
</dbReference>
<dbReference type="Proteomes" id="UP001202328">
    <property type="component" value="Unassembled WGS sequence"/>
</dbReference>
<dbReference type="InterPro" id="IPR032861">
    <property type="entry name" value="TAXi_N"/>
</dbReference>
<name>A0AAD4XS76_9MAGN</name>
<dbReference type="PROSITE" id="PS51767">
    <property type="entry name" value="PEPTIDASE_A1"/>
    <property type="match status" value="1"/>
</dbReference>
<evidence type="ECO:0000256" key="1">
    <source>
        <dbReference type="ARBA" id="ARBA00007447"/>
    </source>
</evidence>